<dbReference type="Proteomes" id="UP000245626">
    <property type="component" value="Unassembled WGS sequence"/>
</dbReference>
<reference evidence="1 2" key="1">
    <citation type="journal article" date="2018" name="Mol. Biol. Evol.">
        <title>Broad Genomic Sampling Reveals a Smut Pathogenic Ancestry of the Fungal Clade Ustilaginomycotina.</title>
        <authorList>
            <person name="Kijpornyongpan T."/>
            <person name="Mondo S.J."/>
            <person name="Barry K."/>
            <person name="Sandor L."/>
            <person name="Lee J."/>
            <person name="Lipzen A."/>
            <person name="Pangilinan J."/>
            <person name="LaButti K."/>
            <person name="Hainaut M."/>
            <person name="Henrissat B."/>
            <person name="Grigoriev I.V."/>
            <person name="Spatafora J.W."/>
            <person name="Aime M.C."/>
        </authorList>
    </citation>
    <scope>NUCLEOTIDE SEQUENCE [LARGE SCALE GENOMIC DNA]</scope>
    <source>
        <strain evidence="1 2">SA 807</strain>
    </source>
</reference>
<name>A0ACD0NWH3_9BASI</name>
<sequence length="1063" mass="116603">MTHLPKLKLILPSIVASLALTPFVLVRPVANWMGPFSFLIFPFHYLFFFPSPSTVGAHLETVLLAVLGSAFGLGISFLAVAGAVWIDGEGSPIYNSPGSSALGACTLIFLCFFCGLTSSAIPRLKSAARICLFNSTWVIASGSKTIRYEIFSELFYPTIVAASVSLLANLFVFPRSSKKAFAALLIKALDTTCSLLEQAVEDFFSPVKVPPASAALSTASSRHVHLRDQLLDLNAELGRAFDAASVEISYTRVPVNKFKPMIPIIRNIRGWVACGMGLVSDGDETSDECNVGAQRSTRTSYEASASEVEVSLFEAPIRQLCIEIVESLKIVRLCLELCTGTIKLHSFTADEAIQLRQSKDIGHNHKQTRPERVEASSPDRAVLRQRKRLNAAVQSFKEALQEALRGVRPNQSVSECVSGTYINQLNGEAVPSKIAEAGNLGKAEDQHDEGEEAIDFTQMFKGEFYAMSFLMISLLEISSFASLSLKVVQEILRFWHAHPKRRIWWPVVKWKAWLRRAGSTTLGDLLGHLHGDLHGPHEDEHDPESGEAPAKDPSLFEDDGDSVLFAQYASPRKSSKDIGKAGLDSSGIHRFIQRLSRSPKALNARIRLSRLLVHLKRSRHLKFAFKLAAGVALLSLPAWLGSSHARSWWTAQRGQWLIITYIWCLETSTGASLRVSIFRLAGTISGGVWGLCMWEISRGNPYAMAFLLILTDLPGAYFILNTNAEGVGIVFGITATIIALIPQLHLEYDTVPLLAWNRSYMIFLGIVAALIVNLVAWPFHARVDLVRQISRATSQLQQLYLSLSRQMLMGGFVASAESTEAFERLEEGIQKRLVHARSLLVLMDAEISLVPKPTRVLDTILNKLQTIADLLGGLRRCREHGMKSIQQEAVLNVLEMRHAMVSSLLINLWCLGQALITRAPLPQFLPSPRLALEELTAAVAEQLSSAPEADGGLPDAFHALNSLMAKGDGKLLHHHRQSSGLHVLASGSPSRPLTREGTPSRTPGTPNGRRKKPLDYASFFLLAEHALLSDIVTSLESLMVLTRSLVGEASFIKTDFVPRGAAG</sequence>
<dbReference type="EMBL" id="KZ819962">
    <property type="protein sequence ID" value="PWN50164.1"/>
    <property type="molecule type" value="Genomic_DNA"/>
</dbReference>
<feature type="non-terminal residue" evidence="1">
    <location>
        <position position="1063"/>
    </location>
</feature>
<protein>
    <submittedName>
        <fullName evidence="1">Uncharacterized protein</fullName>
    </submittedName>
</protein>
<evidence type="ECO:0000313" key="1">
    <source>
        <dbReference type="EMBL" id="PWN50164.1"/>
    </source>
</evidence>
<gene>
    <name evidence="1" type="ORF">IE53DRAFT_316325</name>
</gene>
<proteinExistence type="predicted"/>
<organism evidence="1 2">
    <name type="scientific">Violaceomyces palustris</name>
    <dbReference type="NCBI Taxonomy" id="1673888"/>
    <lineage>
        <taxon>Eukaryota</taxon>
        <taxon>Fungi</taxon>
        <taxon>Dikarya</taxon>
        <taxon>Basidiomycota</taxon>
        <taxon>Ustilaginomycotina</taxon>
        <taxon>Ustilaginomycetes</taxon>
        <taxon>Violaceomycetales</taxon>
        <taxon>Violaceomycetaceae</taxon>
        <taxon>Violaceomyces</taxon>
    </lineage>
</organism>
<keyword evidence="2" id="KW-1185">Reference proteome</keyword>
<evidence type="ECO:0000313" key="2">
    <source>
        <dbReference type="Proteomes" id="UP000245626"/>
    </source>
</evidence>
<accession>A0ACD0NWH3</accession>